<reference evidence="1" key="1">
    <citation type="journal article" date="2003" name="J. Plant Physiol.">
        <title>Molecular cloning and characterization of a cDNA encoding a ryegrass (Lolium perenne) ENOD40 homologue.</title>
        <authorList>
            <person name="Larsen K."/>
        </authorList>
    </citation>
    <scope>NUCLEOTIDE SEQUENCE</scope>
</reference>
<name>Q8H6E6_HORVU</name>
<organism evidence="1">
    <name type="scientific">Hordeum vulgare</name>
    <name type="common">Barley</name>
    <dbReference type="NCBI Taxonomy" id="4513"/>
    <lineage>
        <taxon>Eukaryota</taxon>
        <taxon>Viridiplantae</taxon>
        <taxon>Streptophyta</taxon>
        <taxon>Embryophyta</taxon>
        <taxon>Tracheophyta</taxon>
        <taxon>Spermatophyta</taxon>
        <taxon>Magnoliopsida</taxon>
        <taxon>Liliopsida</taxon>
        <taxon>Poales</taxon>
        <taxon>Poaceae</taxon>
        <taxon>BOP clade</taxon>
        <taxon>Pooideae</taxon>
        <taxon>Triticodae</taxon>
        <taxon>Triticeae</taxon>
        <taxon>Hordeinae</taxon>
        <taxon>Hordeum</taxon>
    </lineage>
</organism>
<accession>Q8H6E6</accession>
<evidence type="ECO:0000313" key="1">
    <source>
        <dbReference type="EMBL" id="AAN28683.1"/>
    </source>
</evidence>
<sequence>MEGAWLEHLHGS</sequence>
<dbReference type="EMBL" id="AF542513">
    <property type="protein sequence ID" value="AAN28683.1"/>
    <property type="molecule type" value="mRNA"/>
</dbReference>
<protein>
    <submittedName>
        <fullName evidence="1">ENOD40-like protein</fullName>
    </submittedName>
</protein>
<proteinExistence type="evidence at transcript level"/>